<organism evidence="1 2">
    <name type="scientific">Entomortierella chlamydospora</name>
    <dbReference type="NCBI Taxonomy" id="101097"/>
    <lineage>
        <taxon>Eukaryota</taxon>
        <taxon>Fungi</taxon>
        <taxon>Fungi incertae sedis</taxon>
        <taxon>Mucoromycota</taxon>
        <taxon>Mortierellomycotina</taxon>
        <taxon>Mortierellomycetes</taxon>
        <taxon>Mortierellales</taxon>
        <taxon>Mortierellaceae</taxon>
        <taxon>Entomortierella</taxon>
    </lineage>
</organism>
<sequence length="138" mass="15593">MSILGTTNSIEPSIVPLPKNGFSRFDTVLGNNNPYSWRYFEVPGNRICWRVDVQLQSQSFAQSDAFKNSDWGSESSGSIQEDWRSFKLPLGPDNSYITIGDLINSTDSDNVTKVMLEEKLYTTWHHGRTVLMGDACHK</sequence>
<feature type="non-terminal residue" evidence="1">
    <location>
        <position position="138"/>
    </location>
</feature>
<evidence type="ECO:0000313" key="2">
    <source>
        <dbReference type="Proteomes" id="UP000703661"/>
    </source>
</evidence>
<comment type="caution">
    <text evidence="1">The sequence shown here is derived from an EMBL/GenBank/DDBJ whole genome shotgun (WGS) entry which is preliminary data.</text>
</comment>
<dbReference type="EMBL" id="JAAAID010004444">
    <property type="protein sequence ID" value="KAF9993081.1"/>
    <property type="molecule type" value="Genomic_DNA"/>
</dbReference>
<keyword evidence="2" id="KW-1185">Reference proteome</keyword>
<accession>A0A9P6SR60</accession>
<name>A0A9P6SR60_9FUNG</name>
<reference evidence="1" key="1">
    <citation type="journal article" date="2020" name="Fungal Divers.">
        <title>Resolving the Mortierellaceae phylogeny through synthesis of multi-gene phylogenetics and phylogenomics.</title>
        <authorList>
            <person name="Vandepol N."/>
            <person name="Liber J."/>
            <person name="Desiro A."/>
            <person name="Na H."/>
            <person name="Kennedy M."/>
            <person name="Barry K."/>
            <person name="Grigoriev I.V."/>
            <person name="Miller A.N."/>
            <person name="O'Donnell K."/>
            <person name="Stajich J.E."/>
            <person name="Bonito G."/>
        </authorList>
    </citation>
    <scope>NUCLEOTIDE SEQUENCE</scope>
    <source>
        <strain evidence="1">NRRL 2769</strain>
    </source>
</reference>
<dbReference type="InterPro" id="IPR036188">
    <property type="entry name" value="FAD/NAD-bd_sf"/>
</dbReference>
<dbReference type="Proteomes" id="UP000703661">
    <property type="component" value="Unassembled WGS sequence"/>
</dbReference>
<protein>
    <submittedName>
        <fullName evidence="1">Uncharacterized protein</fullName>
    </submittedName>
</protein>
<evidence type="ECO:0000313" key="1">
    <source>
        <dbReference type="EMBL" id="KAF9993081.1"/>
    </source>
</evidence>
<proteinExistence type="predicted"/>
<dbReference type="AlphaFoldDB" id="A0A9P6SR60"/>
<gene>
    <name evidence="1" type="ORF">BGZ80_008288</name>
</gene>
<dbReference type="Gene3D" id="3.50.50.60">
    <property type="entry name" value="FAD/NAD(P)-binding domain"/>
    <property type="match status" value="1"/>
</dbReference>